<gene>
    <name evidence="2" type="ORF">OS493_037833</name>
</gene>
<accession>A0A9W9YU93</accession>
<protein>
    <submittedName>
        <fullName evidence="2">Uncharacterized protein</fullName>
    </submittedName>
</protein>
<name>A0A9W9YU93_9CNID</name>
<comment type="caution">
    <text evidence="2">The sequence shown here is derived from an EMBL/GenBank/DDBJ whole genome shotgun (WGS) entry which is preliminary data.</text>
</comment>
<organism evidence="2 3">
    <name type="scientific">Desmophyllum pertusum</name>
    <dbReference type="NCBI Taxonomy" id="174260"/>
    <lineage>
        <taxon>Eukaryota</taxon>
        <taxon>Metazoa</taxon>
        <taxon>Cnidaria</taxon>
        <taxon>Anthozoa</taxon>
        <taxon>Hexacorallia</taxon>
        <taxon>Scleractinia</taxon>
        <taxon>Caryophylliina</taxon>
        <taxon>Caryophylliidae</taxon>
        <taxon>Desmophyllum</taxon>
    </lineage>
</organism>
<evidence type="ECO:0000313" key="3">
    <source>
        <dbReference type="Proteomes" id="UP001163046"/>
    </source>
</evidence>
<keyword evidence="3" id="KW-1185">Reference proteome</keyword>
<sequence>MFRRKRGNFPSKGKSGICRIQGCPQMGKMLKRLDNHLSKYHKGVTRRMNDRQPHFKSKSCVADYHAKLEEKKESKNQRKQNPFTDDTIVAESNQAKEKRNESSDNDESTGEVSDVVPETESSDEALSEEESSDRQSKSVDEDAVESCRPSQHAEELNSDEYCEQTLRYLVHKHFISWCTISSCIYEEKRKFG</sequence>
<feature type="region of interest" description="Disordered" evidence="1">
    <location>
        <begin position="70"/>
        <end position="152"/>
    </location>
</feature>
<dbReference type="EMBL" id="MU826903">
    <property type="protein sequence ID" value="KAJ7369587.1"/>
    <property type="molecule type" value="Genomic_DNA"/>
</dbReference>
<feature type="compositionally biased region" description="Acidic residues" evidence="1">
    <location>
        <begin position="120"/>
        <end position="131"/>
    </location>
</feature>
<dbReference type="AlphaFoldDB" id="A0A9W9YU93"/>
<reference evidence="2" key="1">
    <citation type="submission" date="2023-01" db="EMBL/GenBank/DDBJ databases">
        <title>Genome assembly of the deep-sea coral Lophelia pertusa.</title>
        <authorList>
            <person name="Herrera S."/>
            <person name="Cordes E."/>
        </authorList>
    </citation>
    <scope>NUCLEOTIDE SEQUENCE</scope>
    <source>
        <strain evidence="2">USNM1676648</strain>
        <tissue evidence="2">Polyp</tissue>
    </source>
</reference>
<dbReference type="Proteomes" id="UP001163046">
    <property type="component" value="Unassembled WGS sequence"/>
</dbReference>
<proteinExistence type="predicted"/>
<dbReference type="OrthoDB" id="10072228at2759"/>
<evidence type="ECO:0000313" key="2">
    <source>
        <dbReference type="EMBL" id="KAJ7369587.1"/>
    </source>
</evidence>
<evidence type="ECO:0000256" key="1">
    <source>
        <dbReference type="SAM" id="MobiDB-lite"/>
    </source>
</evidence>